<sequence>MCRLFAMTSDEPFSPLVAAKALDVMREGHDGSGVGLFLSDLSGPFEDLKDAPVLSGIFTSKGLKKLDVHMMELGFTTKYKVTIKAPKPSPPGVPQRDVYLIRAYEYPDEWHAYSAERRAFELMKVRLDLRRMGEADGDMIVFSFWPDAIMIKEIGDPLTVVQHLGLDRKELMARVIMAQGRQNTNYAINLYACHPFFIQGICTMTNGENTAFVPIKEYLSSRGFPGYMGYNSDSEVFAHILHYSTYQLGLPLEAYKHVITPLSDDEMGDHPNKAFLKQLRQTCRRLIIDGPNCVIGCLPNKSLFMVQDRKKLRPGIVGGRPGCYAFSSEECGLDAVIPDRDKSLDFQPMHLDTAIVSSDRQEVHICRQTQSLPQALCA</sequence>
<feature type="domain" description="Glutamine amidotransferase type-2" evidence="1">
    <location>
        <begin position="2"/>
        <end position="357"/>
    </location>
</feature>
<dbReference type="EMBL" id="FQZU01000032">
    <property type="protein sequence ID" value="SHK73148.1"/>
    <property type="molecule type" value="Genomic_DNA"/>
</dbReference>
<dbReference type="InterPro" id="IPR017932">
    <property type="entry name" value="GATase_2_dom"/>
</dbReference>
<dbReference type="Gene3D" id="3.60.20.10">
    <property type="entry name" value="Glutamine Phosphoribosylpyrophosphate, subunit 1, domain 1"/>
    <property type="match status" value="1"/>
</dbReference>
<dbReference type="Proteomes" id="UP000183994">
    <property type="component" value="Unassembled WGS sequence"/>
</dbReference>
<dbReference type="AlphaFoldDB" id="A0A1M6UVC5"/>
<keyword evidence="3" id="KW-1185">Reference proteome</keyword>
<dbReference type="SUPFAM" id="SSF56235">
    <property type="entry name" value="N-terminal nucleophile aminohydrolases (Ntn hydrolases)"/>
    <property type="match status" value="1"/>
</dbReference>
<dbReference type="InterPro" id="IPR029055">
    <property type="entry name" value="Ntn_hydrolases_N"/>
</dbReference>
<protein>
    <submittedName>
        <fullName evidence="2">Glutamate synthase (NADPH) GltB1 subunit</fullName>
    </submittedName>
</protein>
<dbReference type="PROSITE" id="PS51278">
    <property type="entry name" value="GATASE_TYPE_2"/>
    <property type="match status" value="1"/>
</dbReference>
<proteinExistence type="predicted"/>
<organism evidence="2 3">
    <name type="scientific">Desulfatibacillum alkenivorans DSM 16219</name>
    <dbReference type="NCBI Taxonomy" id="1121393"/>
    <lineage>
        <taxon>Bacteria</taxon>
        <taxon>Pseudomonadati</taxon>
        <taxon>Thermodesulfobacteriota</taxon>
        <taxon>Desulfobacteria</taxon>
        <taxon>Desulfobacterales</taxon>
        <taxon>Desulfatibacillaceae</taxon>
        <taxon>Desulfatibacillum</taxon>
    </lineage>
</organism>
<evidence type="ECO:0000313" key="2">
    <source>
        <dbReference type="EMBL" id="SHK73148.1"/>
    </source>
</evidence>
<dbReference type="RefSeq" id="WP_073478013.1">
    <property type="nucleotide sequence ID" value="NZ_FQZU01000032.1"/>
</dbReference>
<accession>A0A1M6UVC5</accession>
<reference evidence="3" key="1">
    <citation type="submission" date="2016-11" db="EMBL/GenBank/DDBJ databases">
        <authorList>
            <person name="Varghese N."/>
            <person name="Submissions S."/>
        </authorList>
    </citation>
    <scope>NUCLEOTIDE SEQUENCE [LARGE SCALE GENOMIC DNA]</scope>
    <source>
        <strain evidence="3">DSM 16219</strain>
    </source>
</reference>
<dbReference type="OrthoDB" id="9770094at2"/>
<evidence type="ECO:0000313" key="3">
    <source>
        <dbReference type="Proteomes" id="UP000183994"/>
    </source>
</evidence>
<name>A0A1M6UVC5_9BACT</name>
<evidence type="ECO:0000259" key="1">
    <source>
        <dbReference type="PROSITE" id="PS51278"/>
    </source>
</evidence>
<gene>
    <name evidence="2" type="ORF">SAMN02745216_03982</name>
</gene>
<dbReference type="STRING" id="1121393.SAMN02745216_03982"/>